<feature type="transmembrane region" description="Helical" evidence="7">
    <location>
        <begin position="40"/>
        <end position="61"/>
    </location>
</feature>
<dbReference type="Pfam" id="PF04791">
    <property type="entry name" value="LMBR1"/>
    <property type="match status" value="1"/>
</dbReference>
<dbReference type="InParanoid" id="A0A2V0P872"/>
<evidence type="ECO:0008006" key="10">
    <source>
        <dbReference type="Google" id="ProtNLM"/>
    </source>
</evidence>
<proteinExistence type="inferred from homology"/>
<evidence type="ECO:0000313" key="9">
    <source>
        <dbReference type="Proteomes" id="UP000247498"/>
    </source>
</evidence>
<dbReference type="GO" id="GO:0016020">
    <property type="term" value="C:membrane"/>
    <property type="evidence" value="ECO:0007669"/>
    <property type="project" value="UniProtKB-SubCell"/>
</dbReference>
<evidence type="ECO:0000256" key="7">
    <source>
        <dbReference type="SAM" id="Phobius"/>
    </source>
</evidence>
<keyword evidence="9" id="KW-1185">Reference proteome</keyword>
<reference evidence="8 9" key="1">
    <citation type="journal article" date="2018" name="Sci. Rep.">
        <title>Raphidocelis subcapitata (=Pseudokirchneriella subcapitata) provides an insight into genome evolution and environmental adaptations in the Sphaeropleales.</title>
        <authorList>
            <person name="Suzuki S."/>
            <person name="Yamaguchi H."/>
            <person name="Nakajima N."/>
            <person name="Kawachi M."/>
        </authorList>
    </citation>
    <scope>NUCLEOTIDE SEQUENCE [LARGE SCALE GENOMIC DNA]</scope>
    <source>
        <strain evidence="8 9">NIES-35</strain>
    </source>
</reference>
<comment type="subcellular location">
    <subcellularLocation>
        <location evidence="1">Membrane</location>
        <topology evidence="1">Multi-pass membrane protein</topology>
    </subcellularLocation>
</comment>
<dbReference type="PANTHER" id="PTHR21355">
    <property type="entry name" value="G-PROTEIN COUPLED RECEPTOR-ASSOCIATED PROTEIN LMBRD2"/>
    <property type="match status" value="1"/>
</dbReference>
<comment type="caution">
    <text evidence="8">The sequence shown here is derived from an EMBL/GenBank/DDBJ whole genome shotgun (WGS) entry which is preliminary data.</text>
</comment>
<evidence type="ECO:0000256" key="3">
    <source>
        <dbReference type="ARBA" id="ARBA00022692"/>
    </source>
</evidence>
<feature type="region of interest" description="Disordered" evidence="6">
    <location>
        <begin position="605"/>
        <end position="723"/>
    </location>
</feature>
<dbReference type="Proteomes" id="UP000247498">
    <property type="component" value="Unassembled WGS sequence"/>
</dbReference>
<dbReference type="InterPro" id="IPR051584">
    <property type="entry name" value="GPCR-associated_LMBR1"/>
</dbReference>
<feature type="transmembrane region" description="Helical" evidence="7">
    <location>
        <begin position="144"/>
        <end position="166"/>
    </location>
</feature>
<gene>
    <name evidence="8" type="ORF">Rsub_06017</name>
</gene>
<evidence type="ECO:0000256" key="6">
    <source>
        <dbReference type="SAM" id="MobiDB-lite"/>
    </source>
</evidence>
<feature type="transmembrane region" description="Helical" evidence="7">
    <location>
        <begin position="384"/>
        <end position="405"/>
    </location>
</feature>
<accession>A0A2V0P872</accession>
<sequence length="723" mass="75378">MWVFFSLALVGVAAAILLLLRRYAAPSVTLVVKGMTAYSWLVAFIVLVLVPIDVFGTLTKVPSNPALNAMWQVCFWSTQVLTWLVLPFVQVYADAGDFTVGARCKTSLKENGILYGAAAAAGVLGLIGIVAVEKSLHLGDLGALCMGLSNTFALSVGLLLMGYGLVEIPRETWRSSPEQLLKWCAHRTGRFAGEVLKTTAELEAVVTVIVANSRQMPRRDPLRPYMDLIAAAAEADSPVKPSQMEGRSVDIEALAADDLEYNYDLDGLAALRRRLSAAIHNYKGAHAQYAEVVGAAAALQEIVKSRGRGAYEAPPGALGAGTAWGDALWRYRCTVHPYVRKVVAVALAALGLVIVWSEATIFTGPAHDLSPFSLAIRSAVPHEWGVQLLTTLPLAYICVCTYFALFRVTAFDYNKLLPRATTGAALMQNGSLMCRFGPATCWNLLHMIHMDGRVDGQTTIFTRNMGTMDVLPVLGKHLNVYLPLLLVIHVGLTYARLWDRLLASCGGGKYRFESDDVEDQHTERGRALLRKEAEAAAAGLPVGAVLHAPGVEEEFPGLGPKKKPPRSRSWFNFGRRTGDGDGDGAAAGRGGRGAAAAAAARAERAPLFGGGRSDEGARGGGGGGGGGGGLLSSLIRNKYASNGSPVAADAEGPRPGGFSDASSRGGGGGGAAGGTSSGADGDGDGGGGGGGPAATAGAGLDTLFAELSTRPPPRGGGRGGGRG</sequence>
<name>A0A2V0P872_9CHLO</name>
<keyword evidence="5 7" id="KW-0472">Membrane</keyword>
<feature type="transmembrane region" description="Helical" evidence="7">
    <location>
        <begin position="73"/>
        <end position="93"/>
    </location>
</feature>
<dbReference type="FunCoup" id="A0A2V0P872">
    <property type="interactions" value="1839"/>
</dbReference>
<evidence type="ECO:0000313" key="8">
    <source>
        <dbReference type="EMBL" id="GBF93285.1"/>
    </source>
</evidence>
<dbReference type="PANTHER" id="PTHR21355:SF0">
    <property type="entry name" value="G-PROTEIN COUPLED RECEPTOR-ASSOCIATED PROTEIN LMBRD2"/>
    <property type="match status" value="1"/>
</dbReference>
<feature type="transmembrane region" description="Helical" evidence="7">
    <location>
        <begin position="478"/>
        <end position="495"/>
    </location>
</feature>
<organism evidence="8 9">
    <name type="scientific">Raphidocelis subcapitata</name>
    <dbReference type="NCBI Taxonomy" id="307507"/>
    <lineage>
        <taxon>Eukaryota</taxon>
        <taxon>Viridiplantae</taxon>
        <taxon>Chlorophyta</taxon>
        <taxon>core chlorophytes</taxon>
        <taxon>Chlorophyceae</taxon>
        <taxon>CS clade</taxon>
        <taxon>Sphaeropleales</taxon>
        <taxon>Selenastraceae</taxon>
        <taxon>Raphidocelis</taxon>
    </lineage>
</organism>
<dbReference type="AlphaFoldDB" id="A0A2V0P872"/>
<dbReference type="EMBL" id="BDRX01000039">
    <property type="protein sequence ID" value="GBF93285.1"/>
    <property type="molecule type" value="Genomic_DNA"/>
</dbReference>
<comment type="similarity">
    <text evidence="2">Belongs to the LIMR family.</text>
</comment>
<feature type="compositionally biased region" description="Gly residues" evidence="6">
    <location>
        <begin position="664"/>
        <end position="676"/>
    </location>
</feature>
<protein>
    <recommendedName>
        <fullName evidence="10">LMBR1 domain-containing protein</fullName>
    </recommendedName>
</protein>
<feature type="region of interest" description="Disordered" evidence="6">
    <location>
        <begin position="555"/>
        <end position="590"/>
    </location>
</feature>
<dbReference type="InterPro" id="IPR006876">
    <property type="entry name" value="LMBR1-like_membr_prot"/>
</dbReference>
<keyword evidence="4 7" id="KW-1133">Transmembrane helix</keyword>
<keyword evidence="3 7" id="KW-0812">Transmembrane</keyword>
<evidence type="ECO:0000256" key="5">
    <source>
        <dbReference type="ARBA" id="ARBA00023136"/>
    </source>
</evidence>
<evidence type="ECO:0000256" key="4">
    <source>
        <dbReference type="ARBA" id="ARBA00022989"/>
    </source>
</evidence>
<feature type="transmembrane region" description="Helical" evidence="7">
    <location>
        <begin position="342"/>
        <end position="363"/>
    </location>
</feature>
<feature type="transmembrane region" description="Helical" evidence="7">
    <location>
        <begin position="113"/>
        <end position="132"/>
    </location>
</feature>
<evidence type="ECO:0000256" key="1">
    <source>
        <dbReference type="ARBA" id="ARBA00004141"/>
    </source>
</evidence>
<feature type="compositionally biased region" description="Gly residues" evidence="6">
    <location>
        <begin position="618"/>
        <end position="630"/>
    </location>
</feature>
<dbReference type="OrthoDB" id="203099at2759"/>
<evidence type="ECO:0000256" key="2">
    <source>
        <dbReference type="ARBA" id="ARBA00010487"/>
    </source>
</evidence>